<feature type="region of interest" description="Disordered" evidence="1">
    <location>
        <begin position="139"/>
        <end position="159"/>
    </location>
</feature>
<feature type="non-terminal residue" evidence="3">
    <location>
        <position position="314"/>
    </location>
</feature>
<dbReference type="Pfam" id="PF13919">
    <property type="entry name" value="ASXH"/>
    <property type="match status" value="1"/>
</dbReference>
<feature type="region of interest" description="Disordered" evidence="1">
    <location>
        <begin position="1"/>
        <end position="84"/>
    </location>
</feature>
<proteinExistence type="predicted"/>
<dbReference type="Proteomes" id="UP000789508">
    <property type="component" value="Unassembled WGS sequence"/>
</dbReference>
<evidence type="ECO:0000259" key="2">
    <source>
        <dbReference type="Pfam" id="PF13919"/>
    </source>
</evidence>
<dbReference type="EMBL" id="CAJVPS010026973">
    <property type="protein sequence ID" value="CAG8722884.1"/>
    <property type="molecule type" value="Genomic_DNA"/>
</dbReference>
<organism evidence="3 4">
    <name type="scientific">Ambispora leptoticha</name>
    <dbReference type="NCBI Taxonomy" id="144679"/>
    <lineage>
        <taxon>Eukaryota</taxon>
        <taxon>Fungi</taxon>
        <taxon>Fungi incertae sedis</taxon>
        <taxon>Mucoromycota</taxon>
        <taxon>Glomeromycotina</taxon>
        <taxon>Glomeromycetes</taxon>
        <taxon>Archaeosporales</taxon>
        <taxon>Ambisporaceae</taxon>
        <taxon>Ambispora</taxon>
    </lineage>
</organism>
<name>A0A9N9I5R2_9GLOM</name>
<accession>A0A9N9I5R2</accession>
<evidence type="ECO:0000313" key="3">
    <source>
        <dbReference type="EMBL" id="CAG8722884.1"/>
    </source>
</evidence>
<reference evidence="3" key="1">
    <citation type="submission" date="2021-06" db="EMBL/GenBank/DDBJ databases">
        <authorList>
            <person name="Kallberg Y."/>
            <person name="Tangrot J."/>
            <person name="Rosling A."/>
        </authorList>
    </citation>
    <scope>NUCLEOTIDE SEQUENCE</scope>
    <source>
        <strain evidence="3">FL130A</strain>
    </source>
</reference>
<feature type="domain" description="ASX DEUBAD" evidence="2">
    <location>
        <begin position="242"/>
        <end position="297"/>
    </location>
</feature>
<dbReference type="InterPro" id="IPR028020">
    <property type="entry name" value="ASX_DEUBAD_dom"/>
</dbReference>
<evidence type="ECO:0000256" key="1">
    <source>
        <dbReference type="SAM" id="MobiDB-lite"/>
    </source>
</evidence>
<feature type="compositionally biased region" description="Basic residues" evidence="1">
    <location>
        <begin position="66"/>
        <end position="78"/>
    </location>
</feature>
<keyword evidence="4" id="KW-1185">Reference proteome</keyword>
<gene>
    <name evidence="3" type="ORF">ALEPTO_LOCUS12320</name>
</gene>
<feature type="compositionally biased region" description="Low complexity" evidence="1">
    <location>
        <begin position="53"/>
        <end position="63"/>
    </location>
</feature>
<dbReference type="AlphaFoldDB" id="A0A9N9I5R2"/>
<protein>
    <submittedName>
        <fullName evidence="3">1105_t:CDS:1</fullName>
    </submittedName>
</protein>
<sequence length="314" mass="35895">MPASTKKAANKNKTEPVLVTRTLRSSVKRKNEESQEPPVFEDAQISKSDSEESVQQQSVFSSSARTKSRRGGRNKKQKVIRDQMDNSLHVKVEVDNNLSREEDVMLFEKPKMNGRRGGRNKKLLVTNNNRDMSSEDINEEQMNNAQSKNNDDDKIAETHPVISYNSKVNSRRGRNRKVIIGTISHHNNSSSIITHSASLSSESHVDPTKIDATKKRTGTKSARNSARREEIHKVKPARGSLTKKKETPDVEFLVTNPKSVLRRIKLPKNLDMKEFLPFNEEHQQRLLNLLPFVDKMPSFNMDDDDFDIYPENEM</sequence>
<comment type="caution">
    <text evidence="3">The sequence shown here is derived from an EMBL/GenBank/DDBJ whole genome shotgun (WGS) entry which is preliminary data.</text>
</comment>
<evidence type="ECO:0000313" key="4">
    <source>
        <dbReference type="Proteomes" id="UP000789508"/>
    </source>
</evidence>